<sequence>MRRFVEARQVAVFGANERRHHTRMVVEGARAVGFPAESVHLINPRFDTVLGLRCHPDATGLDLRDGVAVIVSAANSVVPAIEQAAAAGCRAAVVLAEGFAGRGEHGEALEQQLRQTARRLDIALLGPNTLGLTAPGFQVSLWTGDGIRRPLRPGAVSLLFQSSGMLNVVLSVASHWRLGVRLALSVGNEGGVELVEALEFAGRDEGTRTVGVYCEAIHDPHRVARALAALAAVGKPVVMLSSGRSDRSRRNALAHAGRLASGGRSWEALCRKAGVILVGDLDEFLETLFIAEYGEHFRHGGAGLVTVSGGDVGLLSDLAAEVGLDLPVPGEALRAKIAEELGAPDTVGNPLDCGGFTRTTIVRSTELLCGDDAVGIVAFRCMQPPVPTEAATTLYTELVDIVRRHGKLPVLMSRTIEPLDASWFELCARLRVPLLMSYRPALLAIRNFLAWSAGRERLVAEPPEFGALPTAVEAPPPGRLVGLADATSVVAGLGIDYVASRTCAGEDDAVDAAEAIGYPVAVKGASSTLAHKSRAGAVYLDVRGGDAIREACRGIARSMLAAGAAVEGFEIQRMLPAGPQLVLGMSVDPVCGRVVLAGRGGVDVEYGAPPLILIPPLGPREAREATEALVATGLLAGVPEADEPAYRAGLTELLAGFCRRVLDLPETVTQIDINPLILASAATVSGVSVSGATVSGASGSGGTVAGGTVSGSSVAGGTVSVDAVAVDAVVVRTP</sequence>
<evidence type="ECO:0000313" key="3">
    <source>
        <dbReference type="Proteomes" id="UP000642748"/>
    </source>
</evidence>
<accession>A0A8J3QWD6</accession>
<dbReference type="Proteomes" id="UP000642748">
    <property type="component" value="Unassembled WGS sequence"/>
</dbReference>
<evidence type="ECO:0000313" key="2">
    <source>
        <dbReference type="EMBL" id="GIH17761.1"/>
    </source>
</evidence>
<dbReference type="Pfam" id="PF13549">
    <property type="entry name" value="ATP-grasp_5"/>
    <property type="match status" value="1"/>
</dbReference>
<dbReference type="Gene3D" id="3.40.50.261">
    <property type="entry name" value="Succinyl-CoA synthetase domains"/>
    <property type="match status" value="2"/>
</dbReference>
<organism evidence="2 3">
    <name type="scientific">Rugosimonospora africana</name>
    <dbReference type="NCBI Taxonomy" id="556532"/>
    <lineage>
        <taxon>Bacteria</taxon>
        <taxon>Bacillati</taxon>
        <taxon>Actinomycetota</taxon>
        <taxon>Actinomycetes</taxon>
        <taxon>Micromonosporales</taxon>
        <taxon>Micromonosporaceae</taxon>
        <taxon>Rugosimonospora</taxon>
    </lineage>
</organism>
<dbReference type="Gene3D" id="3.30.1490.20">
    <property type="entry name" value="ATP-grasp fold, A domain"/>
    <property type="match status" value="1"/>
</dbReference>
<dbReference type="Gene3D" id="3.30.470.20">
    <property type="entry name" value="ATP-grasp fold, B domain"/>
    <property type="match status" value="1"/>
</dbReference>
<dbReference type="EMBL" id="BONZ01000057">
    <property type="protein sequence ID" value="GIH17761.1"/>
    <property type="molecule type" value="Genomic_DNA"/>
</dbReference>
<comment type="caution">
    <text evidence="2">The sequence shown here is derived from an EMBL/GenBank/DDBJ whole genome shotgun (WGS) entry which is preliminary data.</text>
</comment>
<dbReference type="InterPro" id="IPR032875">
    <property type="entry name" value="Succ_CoA_lig_flav_dom"/>
</dbReference>
<dbReference type="InterPro" id="IPR036291">
    <property type="entry name" value="NAD(P)-bd_dom_sf"/>
</dbReference>
<evidence type="ECO:0000259" key="1">
    <source>
        <dbReference type="SMART" id="SM00881"/>
    </source>
</evidence>
<name>A0A8J3QWD6_9ACTN</name>
<dbReference type="Pfam" id="PF13607">
    <property type="entry name" value="Succ_CoA_lig"/>
    <property type="match status" value="1"/>
</dbReference>
<dbReference type="InterPro" id="IPR003781">
    <property type="entry name" value="CoA-bd"/>
</dbReference>
<gene>
    <name evidence="2" type="ORF">Raf01_59330</name>
</gene>
<protein>
    <submittedName>
        <fullName evidence="2">Acetyl-CoA synthetase</fullName>
    </submittedName>
</protein>
<dbReference type="SUPFAM" id="SSF56059">
    <property type="entry name" value="Glutathione synthetase ATP-binding domain-like"/>
    <property type="match status" value="1"/>
</dbReference>
<dbReference type="Pfam" id="PF13380">
    <property type="entry name" value="CoA_binding_2"/>
    <property type="match status" value="1"/>
</dbReference>
<dbReference type="AlphaFoldDB" id="A0A8J3QWD6"/>
<dbReference type="PANTHER" id="PTHR42793:SF1">
    <property type="entry name" value="PEPTIDYL-LYSINE N-ACETYLTRANSFERASE PATZ"/>
    <property type="match status" value="1"/>
</dbReference>
<dbReference type="GO" id="GO:0005524">
    <property type="term" value="F:ATP binding"/>
    <property type="evidence" value="ECO:0007669"/>
    <property type="project" value="InterPro"/>
</dbReference>
<feature type="domain" description="CoA-binding" evidence="1">
    <location>
        <begin position="4"/>
        <end position="99"/>
    </location>
</feature>
<dbReference type="SUPFAM" id="SSF51735">
    <property type="entry name" value="NAD(P)-binding Rossmann-fold domains"/>
    <property type="match status" value="1"/>
</dbReference>
<reference evidence="2" key="1">
    <citation type="submission" date="2021-01" db="EMBL/GenBank/DDBJ databases">
        <title>Whole genome shotgun sequence of Rugosimonospora africana NBRC 104875.</title>
        <authorList>
            <person name="Komaki H."/>
            <person name="Tamura T."/>
        </authorList>
    </citation>
    <scope>NUCLEOTIDE SEQUENCE</scope>
    <source>
        <strain evidence="2">NBRC 104875</strain>
    </source>
</reference>
<proteinExistence type="predicted"/>
<dbReference type="PANTHER" id="PTHR42793">
    <property type="entry name" value="COA BINDING DOMAIN CONTAINING PROTEIN"/>
    <property type="match status" value="1"/>
</dbReference>
<dbReference type="InterPro" id="IPR013815">
    <property type="entry name" value="ATP_grasp_subdomain_1"/>
</dbReference>
<dbReference type="InterPro" id="IPR016102">
    <property type="entry name" value="Succinyl-CoA_synth-like"/>
</dbReference>
<dbReference type="SUPFAM" id="SSF52210">
    <property type="entry name" value="Succinyl-CoA synthetase domains"/>
    <property type="match status" value="2"/>
</dbReference>
<keyword evidence="3" id="KW-1185">Reference proteome</keyword>
<dbReference type="SMART" id="SM00881">
    <property type="entry name" value="CoA_binding"/>
    <property type="match status" value="1"/>
</dbReference>
<dbReference type="Gene3D" id="3.40.50.720">
    <property type="entry name" value="NAD(P)-binding Rossmann-like Domain"/>
    <property type="match status" value="1"/>
</dbReference>